<reference evidence="4 5" key="1">
    <citation type="submission" date="2024-06" db="EMBL/GenBank/DDBJ databases">
        <title>A chromosome level genome sequence of Diviner's sage (Salvia divinorum).</title>
        <authorList>
            <person name="Ford S.A."/>
            <person name="Ro D.-K."/>
            <person name="Ness R.W."/>
            <person name="Phillips M.A."/>
        </authorList>
    </citation>
    <scope>NUCLEOTIDE SEQUENCE [LARGE SCALE GENOMIC DNA]</scope>
    <source>
        <strain evidence="4">SAF-2024a</strain>
        <tissue evidence="4">Leaf</tissue>
    </source>
</reference>
<dbReference type="InterPro" id="IPR036962">
    <property type="entry name" value="Glyco_hydro_3_N_sf"/>
</dbReference>
<keyword evidence="1" id="KW-0378">Hydrolase</keyword>
<dbReference type="AlphaFoldDB" id="A0ABD1GTD4"/>
<dbReference type="FunFam" id="3.40.50.1700:FF:000001">
    <property type="entry name" value="probable beta-D-xylosidase 2"/>
    <property type="match status" value="1"/>
</dbReference>
<evidence type="ECO:0000313" key="4">
    <source>
        <dbReference type="EMBL" id="KAL1547025.1"/>
    </source>
</evidence>
<keyword evidence="5" id="KW-1185">Reference proteome</keyword>
<name>A0ABD1GTD4_SALDI</name>
<protein>
    <submittedName>
        <fullName evidence="4">Beta-D-xylosidase 7 isoform X2</fullName>
    </submittedName>
</protein>
<feature type="domain" description="Fibronectin type III-like" evidence="3">
    <location>
        <begin position="371"/>
        <end position="441"/>
    </location>
</feature>
<comment type="caution">
    <text evidence="4">The sequence shown here is derived from an EMBL/GenBank/DDBJ whole genome shotgun (WGS) entry which is preliminary data.</text>
</comment>
<dbReference type="Gene3D" id="3.40.50.1700">
    <property type="entry name" value="Glycoside hydrolase family 3 C-terminal domain"/>
    <property type="match status" value="1"/>
</dbReference>
<dbReference type="SUPFAM" id="SSF52279">
    <property type="entry name" value="Beta-D-glucan exohydrolase, C-terminal domain"/>
    <property type="match status" value="1"/>
</dbReference>
<sequence length="448" mass="48707">MDLNCGSYVSDHAKSAVEKGKLSESDIDRAVHNLFSVRMRLGLFDGSPKTQPYTNLRHNDVVCSSDHQQLALEAARDGIVLLKNSQNLLPLSTAATKTLAVIGPGADDAEALVGNYAGPPCNPVTPLQGLKRYVKKTVCHRGCEAAGCDYDGAAGVAGSADYVVLVVGLNQEHESEEVDRESLELPREQVVLVERVAAAARNPVVMVVMCGGGVDVSFARDDERIGGILWGGYPGEGGGRAVAEIIFGDHNPGGRLPTTWYPQDFTKIPMSDMRMRPDHESGYPGRTYRFYQGEKVFEFGYGLSYSNYTYKFVSVSQSKLNLKSSPPTENSKLEKKLGFVRVSEIGLDSCEKARFSAIVSVGNEGSMPGKHPVLLFFRRDRGRVDGPIKQLVGFHTVRLEGNARGDVEFDVDPCEHFASADEDGAMVIELGLHFLVVGDQEFSITINV</sequence>
<accession>A0ABD1GTD4</accession>
<dbReference type="PANTHER" id="PTHR42721:SF19">
    <property type="entry name" value="FIBRONECTIN TYPE III-LIKE DOMAIN-CONTAINING PROTEIN"/>
    <property type="match status" value="1"/>
</dbReference>
<dbReference type="SUPFAM" id="SSF51445">
    <property type="entry name" value="(Trans)glycosidases"/>
    <property type="match status" value="1"/>
</dbReference>
<dbReference type="GO" id="GO:0016798">
    <property type="term" value="F:hydrolase activity, acting on glycosyl bonds"/>
    <property type="evidence" value="ECO:0007669"/>
    <property type="project" value="UniProtKB-KW"/>
</dbReference>
<dbReference type="Pfam" id="PF01915">
    <property type="entry name" value="Glyco_hydro_3_C"/>
    <property type="match status" value="1"/>
</dbReference>
<dbReference type="InterPro" id="IPR026891">
    <property type="entry name" value="Fn3-like"/>
</dbReference>
<dbReference type="Gene3D" id="3.20.20.300">
    <property type="entry name" value="Glycoside hydrolase, family 3, N-terminal domain"/>
    <property type="match status" value="1"/>
</dbReference>
<evidence type="ECO:0000259" key="3">
    <source>
        <dbReference type="SMART" id="SM01217"/>
    </source>
</evidence>
<dbReference type="Pfam" id="PF14310">
    <property type="entry name" value="Fn3-like"/>
    <property type="match status" value="1"/>
</dbReference>
<dbReference type="InterPro" id="IPR036881">
    <property type="entry name" value="Glyco_hydro_3_C_sf"/>
</dbReference>
<organism evidence="4 5">
    <name type="scientific">Salvia divinorum</name>
    <name type="common">Maria pastora</name>
    <name type="synonym">Diviner's sage</name>
    <dbReference type="NCBI Taxonomy" id="28513"/>
    <lineage>
        <taxon>Eukaryota</taxon>
        <taxon>Viridiplantae</taxon>
        <taxon>Streptophyta</taxon>
        <taxon>Embryophyta</taxon>
        <taxon>Tracheophyta</taxon>
        <taxon>Spermatophyta</taxon>
        <taxon>Magnoliopsida</taxon>
        <taxon>eudicotyledons</taxon>
        <taxon>Gunneridae</taxon>
        <taxon>Pentapetalae</taxon>
        <taxon>asterids</taxon>
        <taxon>lamiids</taxon>
        <taxon>Lamiales</taxon>
        <taxon>Lamiaceae</taxon>
        <taxon>Nepetoideae</taxon>
        <taxon>Mentheae</taxon>
        <taxon>Salviinae</taxon>
        <taxon>Salvia</taxon>
        <taxon>Salvia subgen. Calosphace</taxon>
    </lineage>
</organism>
<dbReference type="InterPro" id="IPR002772">
    <property type="entry name" value="Glyco_hydro_3_C"/>
</dbReference>
<dbReference type="EMBL" id="JBEAFC010000008">
    <property type="protein sequence ID" value="KAL1547025.1"/>
    <property type="molecule type" value="Genomic_DNA"/>
</dbReference>
<dbReference type="InterPro" id="IPR013783">
    <property type="entry name" value="Ig-like_fold"/>
</dbReference>
<evidence type="ECO:0000313" key="5">
    <source>
        <dbReference type="Proteomes" id="UP001567538"/>
    </source>
</evidence>
<gene>
    <name evidence="4" type="ORF">AAHA92_23548</name>
</gene>
<dbReference type="Proteomes" id="UP001567538">
    <property type="component" value="Unassembled WGS sequence"/>
</dbReference>
<dbReference type="InterPro" id="IPR017853">
    <property type="entry name" value="GH"/>
</dbReference>
<proteinExistence type="predicted"/>
<dbReference type="InterPro" id="IPR044993">
    <property type="entry name" value="BXL"/>
</dbReference>
<evidence type="ECO:0000256" key="1">
    <source>
        <dbReference type="ARBA" id="ARBA00022801"/>
    </source>
</evidence>
<dbReference type="PANTHER" id="PTHR42721">
    <property type="entry name" value="SUGAR HYDROLASE-RELATED"/>
    <property type="match status" value="1"/>
</dbReference>
<dbReference type="Gene3D" id="2.60.40.10">
    <property type="entry name" value="Immunoglobulins"/>
    <property type="match status" value="1"/>
</dbReference>
<evidence type="ECO:0000256" key="2">
    <source>
        <dbReference type="ARBA" id="ARBA00023295"/>
    </source>
</evidence>
<keyword evidence="2" id="KW-0326">Glycosidase</keyword>
<dbReference type="SMART" id="SM01217">
    <property type="entry name" value="Fn3_like"/>
    <property type="match status" value="1"/>
</dbReference>